<evidence type="ECO:0000259" key="4">
    <source>
        <dbReference type="SMART" id="SM00223"/>
    </source>
</evidence>
<feature type="domain" description="Apple" evidence="4">
    <location>
        <begin position="23"/>
        <end position="99"/>
    </location>
</feature>
<keyword evidence="6" id="KW-1185">Reference proteome</keyword>
<dbReference type="InParanoid" id="T0S243"/>
<dbReference type="RefSeq" id="XP_008609678.1">
    <property type="nucleotide sequence ID" value="XM_008611456.1"/>
</dbReference>
<dbReference type="OrthoDB" id="3649437at2759"/>
<protein>
    <recommendedName>
        <fullName evidence="4">Apple domain-containing protein</fullName>
    </recommendedName>
</protein>
<dbReference type="GeneID" id="19946453"/>
<dbReference type="Pfam" id="PF14295">
    <property type="entry name" value="PAN_4"/>
    <property type="match status" value="3"/>
</dbReference>
<proteinExistence type="predicted"/>
<dbReference type="InterPro" id="IPR003609">
    <property type="entry name" value="Pan_app"/>
</dbReference>
<name>T0S243_SAPDV</name>
<dbReference type="SMART" id="SM00223">
    <property type="entry name" value="APPLE"/>
    <property type="match status" value="1"/>
</dbReference>
<keyword evidence="3" id="KW-0732">Signal</keyword>
<keyword evidence="1" id="KW-0677">Repeat</keyword>
<dbReference type="VEuPathDB" id="FungiDB:SDRG_05726"/>
<reference evidence="5 6" key="1">
    <citation type="submission" date="2012-04" db="EMBL/GenBank/DDBJ databases">
        <title>The Genome Sequence of Saprolegnia declina VS20.</title>
        <authorList>
            <consortium name="The Broad Institute Genome Sequencing Platform"/>
            <person name="Russ C."/>
            <person name="Nusbaum C."/>
            <person name="Tyler B."/>
            <person name="van West P."/>
            <person name="Dieguez-Uribeondo J."/>
            <person name="de Bruijn I."/>
            <person name="Tripathy S."/>
            <person name="Jiang R."/>
            <person name="Young S.K."/>
            <person name="Zeng Q."/>
            <person name="Gargeya S."/>
            <person name="Fitzgerald M."/>
            <person name="Haas B."/>
            <person name="Abouelleil A."/>
            <person name="Alvarado L."/>
            <person name="Arachchi H.M."/>
            <person name="Berlin A."/>
            <person name="Chapman S.B."/>
            <person name="Goldberg J."/>
            <person name="Griggs A."/>
            <person name="Gujja S."/>
            <person name="Hansen M."/>
            <person name="Howarth C."/>
            <person name="Imamovic A."/>
            <person name="Larimer J."/>
            <person name="McCowen C."/>
            <person name="Montmayeur A."/>
            <person name="Murphy C."/>
            <person name="Neiman D."/>
            <person name="Pearson M."/>
            <person name="Priest M."/>
            <person name="Roberts A."/>
            <person name="Saif S."/>
            <person name="Shea T."/>
            <person name="Sisk P."/>
            <person name="Sykes S."/>
            <person name="Wortman J."/>
            <person name="Nusbaum C."/>
            <person name="Birren B."/>
        </authorList>
    </citation>
    <scope>NUCLEOTIDE SEQUENCE [LARGE SCALE GENOMIC DNA]</scope>
    <source>
        <strain evidence="5 6">VS20</strain>
    </source>
</reference>
<dbReference type="Proteomes" id="UP000030762">
    <property type="component" value="Unassembled WGS sequence"/>
</dbReference>
<evidence type="ECO:0000256" key="1">
    <source>
        <dbReference type="ARBA" id="ARBA00022737"/>
    </source>
</evidence>
<evidence type="ECO:0000313" key="5">
    <source>
        <dbReference type="EMBL" id="EQC36897.1"/>
    </source>
</evidence>
<dbReference type="GO" id="GO:0005576">
    <property type="term" value="C:extracellular region"/>
    <property type="evidence" value="ECO:0007669"/>
    <property type="project" value="InterPro"/>
</dbReference>
<evidence type="ECO:0000256" key="3">
    <source>
        <dbReference type="SAM" id="SignalP"/>
    </source>
</evidence>
<keyword evidence="2" id="KW-1015">Disulfide bond</keyword>
<evidence type="ECO:0000313" key="6">
    <source>
        <dbReference type="Proteomes" id="UP000030762"/>
    </source>
</evidence>
<feature type="chain" id="PRO_5012316781" description="Apple domain-containing protein" evidence="3">
    <location>
        <begin position="16"/>
        <end position="186"/>
    </location>
</feature>
<gene>
    <name evidence="5" type="ORF">SDRG_05726</name>
</gene>
<dbReference type="Gene3D" id="3.50.4.10">
    <property type="entry name" value="Hepatocyte Growth Factor"/>
    <property type="match status" value="2"/>
</dbReference>
<dbReference type="GO" id="GO:0006508">
    <property type="term" value="P:proteolysis"/>
    <property type="evidence" value="ECO:0007669"/>
    <property type="project" value="InterPro"/>
</dbReference>
<feature type="signal peptide" evidence="3">
    <location>
        <begin position="1"/>
        <end position="15"/>
    </location>
</feature>
<dbReference type="AlphaFoldDB" id="T0S243"/>
<evidence type="ECO:0000256" key="2">
    <source>
        <dbReference type="ARBA" id="ARBA00023157"/>
    </source>
</evidence>
<dbReference type="EMBL" id="JH767146">
    <property type="protein sequence ID" value="EQC36897.1"/>
    <property type="molecule type" value="Genomic_DNA"/>
</dbReference>
<sequence>MRLAFALFAAAVVGASTPTSDTCPSIQRGYDYPGNDLDNVQVSGSDQDKADACCKACTKEISCAGWVISGSKCYLKNKLDVDFSGNDITDFGVTGSPQEVTNKCCDACSKTANCVGFVTHDGLSGSDQAQTFACCDACVKTPSCLGFVLHEGKCSLKWVLRGKTELNGALSGQYTVSRPGRPACLA</sequence>
<dbReference type="InterPro" id="IPR000177">
    <property type="entry name" value="Apple"/>
</dbReference>
<organism evidence="5 6">
    <name type="scientific">Saprolegnia diclina (strain VS20)</name>
    <dbReference type="NCBI Taxonomy" id="1156394"/>
    <lineage>
        <taxon>Eukaryota</taxon>
        <taxon>Sar</taxon>
        <taxon>Stramenopiles</taxon>
        <taxon>Oomycota</taxon>
        <taxon>Saprolegniomycetes</taxon>
        <taxon>Saprolegniales</taxon>
        <taxon>Saprolegniaceae</taxon>
        <taxon>Saprolegnia</taxon>
    </lineage>
</organism>
<accession>T0S243</accession>